<dbReference type="Proteomes" id="UP000050164">
    <property type="component" value="Unassembled WGS sequence"/>
</dbReference>
<dbReference type="EMBL" id="CNFT01002313">
    <property type="protein sequence ID" value="CKU15429.1"/>
    <property type="molecule type" value="Genomic_DNA"/>
</dbReference>
<dbReference type="Proteomes" id="UP000046680">
    <property type="component" value="Unassembled WGS sequence"/>
</dbReference>
<dbReference type="EMBL" id="CGCX01002215">
    <property type="protein sequence ID" value="CFS08749.1"/>
    <property type="molecule type" value="Genomic_DNA"/>
</dbReference>
<evidence type="ECO:0000313" key="4">
    <source>
        <dbReference type="Proteomes" id="UP000050164"/>
    </source>
</evidence>
<reference evidence="3 4" key="1">
    <citation type="submission" date="2015-03" db="EMBL/GenBank/DDBJ databases">
        <authorList>
            <consortium name="Pathogen Informatics"/>
        </authorList>
    </citation>
    <scope>NUCLEOTIDE SEQUENCE [LARGE SCALE GENOMIC DNA]</scope>
    <source>
        <strain evidence="2 4">Bir 185</strain>
        <strain evidence="1 3">C09601061</strain>
    </source>
</reference>
<name>A0A655AQG7_MYCTX</name>
<accession>A0A655AQG7</accession>
<organism evidence="2 4">
    <name type="scientific">Mycobacterium tuberculosis</name>
    <dbReference type="NCBI Taxonomy" id="1773"/>
    <lineage>
        <taxon>Bacteria</taxon>
        <taxon>Bacillati</taxon>
        <taxon>Actinomycetota</taxon>
        <taxon>Actinomycetes</taxon>
        <taxon>Mycobacteriales</taxon>
        <taxon>Mycobacteriaceae</taxon>
        <taxon>Mycobacterium</taxon>
        <taxon>Mycobacterium tuberculosis complex</taxon>
    </lineage>
</organism>
<protein>
    <submittedName>
        <fullName evidence="2">Uncharacterized protein</fullName>
    </submittedName>
</protein>
<evidence type="ECO:0000313" key="2">
    <source>
        <dbReference type="EMBL" id="CKU15429.1"/>
    </source>
</evidence>
<dbReference type="AlphaFoldDB" id="A0A655AQG7"/>
<gene>
    <name evidence="1" type="ORF">ERS007657_03949</name>
    <name evidence="2" type="ORF">ERS027659_05080</name>
</gene>
<evidence type="ECO:0000313" key="1">
    <source>
        <dbReference type="EMBL" id="CFS08749.1"/>
    </source>
</evidence>
<evidence type="ECO:0000313" key="3">
    <source>
        <dbReference type="Proteomes" id="UP000046680"/>
    </source>
</evidence>
<sequence length="77" mass="8111">MRVWLTQPCPAFMTPENTIIGIAAARSTSSRMMAADLPPSSKVHGLSISAARLPTSRPTAELPVKVNMSMSGLDVSA</sequence>
<proteinExistence type="predicted"/>